<accession>B0X868</accession>
<protein>
    <submittedName>
        <fullName evidence="2 3">Uncharacterized protein</fullName>
    </submittedName>
</protein>
<dbReference type="EnsemblMetazoa" id="CPIJ015366-RA">
    <property type="protein sequence ID" value="CPIJ015366-PA"/>
    <property type="gene ID" value="CPIJ015366"/>
</dbReference>
<dbReference type="AlphaFoldDB" id="B0X868"/>
<reference evidence="2" key="1">
    <citation type="submission" date="2007-03" db="EMBL/GenBank/DDBJ databases">
        <title>Annotation of Culex pipiens quinquefasciatus.</title>
        <authorList>
            <consortium name="The Broad Institute Genome Sequencing Platform"/>
            <person name="Atkinson P.W."/>
            <person name="Hemingway J."/>
            <person name="Christensen B.M."/>
            <person name="Higgs S."/>
            <person name="Kodira C."/>
            <person name="Hannick L."/>
            <person name="Megy K."/>
            <person name="O'Leary S."/>
            <person name="Pearson M."/>
            <person name="Haas B.J."/>
            <person name="Mauceli E."/>
            <person name="Wortman J.R."/>
            <person name="Lee N.H."/>
            <person name="Guigo R."/>
            <person name="Stanke M."/>
            <person name="Alvarado L."/>
            <person name="Amedeo P."/>
            <person name="Antoine C.H."/>
            <person name="Arensburger P."/>
            <person name="Bidwell S.L."/>
            <person name="Crawford M."/>
            <person name="Camaro F."/>
            <person name="Devon K."/>
            <person name="Engels R."/>
            <person name="Hammond M."/>
            <person name="Howarth C."/>
            <person name="Koehrsen M."/>
            <person name="Lawson D."/>
            <person name="Montgomery P."/>
            <person name="Nene V."/>
            <person name="Nusbaum C."/>
            <person name="Puiu D."/>
            <person name="Romero-Severson J."/>
            <person name="Severson D.W."/>
            <person name="Shumway M."/>
            <person name="Sisk P."/>
            <person name="Stolte C."/>
            <person name="Zeng Q."/>
            <person name="Eisenstadt E."/>
            <person name="Fraser-Liggett C."/>
            <person name="Strausberg R."/>
            <person name="Galagan J."/>
            <person name="Birren B."/>
            <person name="Collins F.H."/>
        </authorList>
    </citation>
    <scope>NUCLEOTIDE SEQUENCE [LARGE SCALE GENOMIC DNA]</scope>
    <source>
        <strain evidence="2">JHB</strain>
    </source>
</reference>
<organism>
    <name type="scientific">Culex quinquefasciatus</name>
    <name type="common">Southern house mosquito</name>
    <name type="synonym">Culex pungens</name>
    <dbReference type="NCBI Taxonomy" id="7176"/>
    <lineage>
        <taxon>Eukaryota</taxon>
        <taxon>Metazoa</taxon>
        <taxon>Ecdysozoa</taxon>
        <taxon>Arthropoda</taxon>
        <taxon>Hexapoda</taxon>
        <taxon>Insecta</taxon>
        <taxon>Pterygota</taxon>
        <taxon>Neoptera</taxon>
        <taxon>Endopterygota</taxon>
        <taxon>Diptera</taxon>
        <taxon>Nematocera</taxon>
        <taxon>Culicoidea</taxon>
        <taxon>Culicidae</taxon>
        <taxon>Culicinae</taxon>
        <taxon>Culicini</taxon>
        <taxon>Culex</taxon>
        <taxon>Culex</taxon>
    </lineage>
</organism>
<dbReference type="HOGENOM" id="CLU_1751491_0_0_1"/>
<gene>
    <name evidence="3" type="primary">6049007</name>
    <name evidence="2" type="ORF">CpipJ_CPIJ015366</name>
</gene>
<dbReference type="VEuPathDB" id="VectorBase:CPIJ015366"/>
<dbReference type="InParanoid" id="B0X868"/>
<proteinExistence type="predicted"/>
<dbReference type="EMBL" id="DS232476">
    <property type="protein sequence ID" value="EDS42337.1"/>
    <property type="molecule type" value="Genomic_DNA"/>
</dbReference>
<name>B0X868_CULQU</name>
<evidence type="ECO:0000256" key="1">
    <source>
        <dbReference type="SAM" id="MobiDB-lite"/>
    </source>
</evidence>
<sequence>MRARSLELAGRIAKAYLPGIGVTVILKAVPPGRGLSIALRSPHVAATSTLYRVSITKLRSRFTPDGFLEKSDFCTLFFVRCYYVMFDSLCVNITMNSPPPCSTEQPRRGEGRLEELVQQTTQKTRASGGRGGVQEYQLGKHRLTDRVDR</sequence>
<reference evidence="3" key="2">
    <citation type="submission" date="2021-02" db="UniProtKB">
        <authorList>
            <consortium name="EnsemblMetazoa"/>
        </authorList>
    </citation>
    <scope>IDENTIFICATION</scope>
    <source>
        <strain evidence="3">JHB</strain>
    </source>
</reference>
<evidence type="ECO:0000313" key="4">
    <source>
        <dbReference type="Proteomes" id="UP000002320"/>
    </source>
</evidence>
<dbReference type="KEGG" id="cqu:CpipJ_CPIJ015366"/>
<evidence type="ECO:0000313" key="2">
    <source>
        <dbReference type="EMBL" id="EDS42337.1"/>
    </source>
</evidence>
<feature type="region of interest" description="Disordered" evidence="1">
    <location>
        <begin position="117"/>
        <end position="149"/>
    </location>
</feature>
<evidence type="ECO:0000313" key="3">
    <source>
        <dbReference type="EnsemblMetazoa" id="CPIJ015366-PA"/>
    </source>
</evidence>
<dbReference type="Proteomes" id="UP000002320">
    <property type="component" value="Unassembled WGS sequence"/>
</dbReference>
<keyword evidence="4" id="KW-1185">Reference proteome</keyword>